<dbReference type="AlphaFoldDB" id="A0A6J6IN61"/>
<keyword evidence="6" id="KW-0489">Methyltransferase</keyword>
<evidence type="ECO:0000259" key="12">
    <source>
        <dbReference type="Pfam" id="PF20260"/>
    </source>
</evidence>
<keyword evidence="8" id="KW-0949">S-adenosyl-L-methionine</keyword>
<accession>A0A6J6IN61</accession>
<evidence type="ECO:0000256" key="4">
    <source>
        <dbReference type="ARBA" id="ARBA00022490"/>
    </source>
</evidence>
<proteinExistence type="inferred from homology"/>
<dbReference type="Pfam" id="PF04452">
    <property type="entry name" value="Methyltrans_RNA"/>
    <property type="match status" value="1"/>
</dbReference>
<dbReference type="Pfam" id="PF20260">
    <property type="entry name" value="PUA_4"/>
    <property type="match status" value="1"/>
</dbReference>
<dbReference type="InterPro" id="IPR046887">
    <property type="entry name" value="RsmE_PUA-like"/>
</dbReference>
<dbReference type="SUPFAM" id="SSF88697">
    <property type="entry name" value="PUA domain-like"/>
    <property type="match status" value="1"/>
</dbReference>
<dbReference type="PANTHER" id="PTHR30027:SF3">
    <property type="entry name" value="16S RRNA (URACIL(1498)-N(3))-METHYLTRANSFERASE"/>
    <property type="match status" value="1"/>
</dbReference>
<evidence type="ECO:0000256" key="8">
    <source>
        <dbReference type="ARBA" id="ARBA00022691"/>
    </source>
</evidence>
<dbReference type="CDD" id="cd18084">
    <property type="entry name" value="RsmE-like"/>
    <property type="match status" value="1"/>
</dbReference>
<dbReference type="PANTHER" id="PTHR30027">
    <property type="entry name" value="RIBOSOMAL RNA SMALL SUBUNIT METHYLTRANSFERASE E"/>
    <property type="match status" value="1"/>
</dbReference>
<dbReference type="InterPro" id="IPR046886">
    <property type="entry name" value="RsmE_MTase_dom"/>
</dbReference>
<dbReference type="GO" id="GO:0070475">
    <property type="term" value="P:rRNA base methylation"/>
    <property type="evidence" value="ECO:0007669"/>
    <property type="project" value="TreeGrafter"/>
</dbReference>
<feature type="domain" description="Ribosomal RNA small subunit methyltransferase E PUA-like" evidence="12">
    <location>
        <begin position="22"/>
        <end position="68"/>
    </location>
</feature>
<keyword evidence="4" id="KW-0963">Cytoplasm</keyword>
<evidence type="ECO:0000256" key="6">
    <source>
        <dbReference type="ARBA" id="ARBA00022603"/>
    </source>
</evidence>
<dbReference type="InterPro" id="IPR006700">
    <property type="entry name" value="RsmE"/>
</dbReference>
<evidence type="ECO:0000256" key="1">
    <source>
        <dbReference type="ARBA" id="ARBA00004496"/>
    </source>
</evidence>
<dbReference type="PIRSF" id="PIRSF015601">
    <property type="entry name" value="MTase_slr0722"/>
    <property type="match status" value="1"/>
</dbReference>
<dbReference type="InterPro" id="IPR029026">
    <property type="entry name" value="tRNA_m1G_MTases_N"/>
</dbReference>
<evidence type="ECO:0000256" key="5">
    <source>
        <dbReference type="ARBA" id="ARBA00022552"/>
    </source>
</evidence>
<evidence type="ECO:0000256" key="9">
    <source>
        <dbReference type="ARBA" id="ARBA00025699"/>
    </source>
</evidence>
<comment type="subcellular location">
    <subcellularLocation>
        <location evidence="1">Cytoplasm</location>
    </subcellularLocation>
</comment>
<keyword evidence="7" id="KW-0808">Transferase</keyword>
<evidence type="ECO:0000256" key="7">
    <source>
        <dbReference type="ARBA" id="ARBA00022679"/>
    </source>
</evidence>
<dbReference type="NCBIfam" id="NF008693">
    <property type="entry name" value="PRK11713.2-3"/>
    <property type="match status" value="1"/>
</dbReference>
<gene>
    <name evidence="13" type="ORF">UFOPK2032_00250</name>
</gene>
<evidence type="ECO:0000256" key="3">
    <source>
        <dbReference type="ARBA" id="ARBA00012328"/>
    </source>
</evidence>
<evidence type="ECO:0000313" key="13">
    <source>
        <dbReference type="EMBL" id="CAB4626031.1"/>
    </source>
</evidence>
<comment type="function">
    <text evidence="9">Specifically methylates the N3 position of the uracil ring of uridine 1498 (m3U1498) in 16S rRNA. Acts on the fully assembled 30S ribosomal subunit.</text>
</comment>
<reference evidence="13" key="1">
    <citation type="submission" date="2020-05" db="EMBL/GenBank/DDBJ databases">
        <authorList>
            <person name="Chiriac C."/>
            <person name="Salcher M."/>
            <person name="Ghai R."/>
            <person name="Kavagutti S V."/>
        </authorList>
    </citation>
    <scope>NUCLEOTIDE SEQUENCE</scope>
</reference>
<dbReference type="EC" id="2.1.1.193" evidence="3"/>
<comment type="catalytic activity">
    <reaction evidence="10">
        <text>uridine(1498) in 16S rRNA + S-adenosyl-L-methionine = N(3)-methyluridine(1498) in 16S rRNA + S-adenosyl-L-homocysteine + H(+)</text>
        <dbReference type="Rhea" id="RHEA:42920"/>
        <dbReference type="Rhea" id="RHEA-COMP:10283"/>
        <dbReference type="Rhea" id="RHEA-COMP:10284"/>
        <dbReference type="ChEBI" id="CHEBI:15378"/>
        <dbReference type="ChEBI" id="CHEBI:57856"/>
        <dbReference type="ChEBI" id="CHEBI:59789"/>
        <dbReference type="ChEBI" id="CHEBI:65315"/>
        <dbReference type="ChEBI" id="CHEBI:74502"/>
        <dbReference type="EC" id="2.1.1.193"/>
    </reaction>
</comment>
<dbReference type="Gene3D" id="3.40.1280.10">
    <property type="match status" value="1"/>
</dbReference>
<keyword evidence="5" id="KW-0698">rRNA processing</keyword>
<sequence>MVEPLFFAAIGQDTKAGSTFVLGGQEAKHAVSVRRMVAGESISVSDGVEIQIRGTVSKVHKDNLEISVESVEALTPPSIQLVLVQALAKGDRDELAIQACTELGVFGVIPWQSDRSISIWKAEKKQKGQQRWQTIVTEAAKQSLRPLVPVVAEVLDSQELVESLRSFDQVLVLVPESPSSITQLQLPLTGKIAIVVGPEGGMSEQELATFAKADFSLVHLGTGVLRTSTAGMAAVSYLQAKQGDWN</sequence>
<name>A0A6J6IN61_9ZZZZ</name>
<evidence type="ECO:0000256" key="2">
    <source>
        <dbReference type="ARBA" id="ARBA00005528"/>
    </source>
</evidence>
<dbReference type="InterPro" id="IPR015947">
    <property type="entry name" value="PUA-like_sf"/>
</dbReference>
<dbReference type="NCBIfam" id="TIGR00046">
    <property type="entry name" value="RsmE family RNA methyltransferase"/>
    <property type="match status" value="1"/>
</dbReference>
<organism evidence="13">
    <name type="scientific">freshwater metagenome</name>
    <dbReference type="NCBI Taxonomy" id="449393"/>
    <lineage>
        <taxon>unclassified sequences</taxon>
        <taxon>metagenomes</taxon>
        <taxon>ecological metagenomes</taxon>
    </lineage>
</organism>
<evidence type="ECO:0000256" key="10">
    <source>
        <dbReference type="ARBA" id="ARBA00047944"/>
    </source>
</evidence>
<dbReference type="InterPro" id="IPR029028">
    <property type="entry name" value="Alpha/beta_knot_MTases"/>
</dbReference>
<protein>
    <recommendedName>
        <fullName evidence="3">16S rRNA (uracil(1498)-N(3))-methyltransferase</fullName>
        <ecNumber evidence="3">2.1.1.193</ecNumber>
    </recommendedName>
</protein>
<evidence type="ECO:0000259" key="11">
    <source>
        <dbReference type="Pfam" id="PF04452"/>
    </source>
</evidence>
<dbReference type="GO" id="GO:0070042">
    <property type="term" value="F:rRNA (uridine-N3-)-methyltransferase activity"/>
    <property type="evidence" value="ECO:0007669"/>
    <property type="project" value="TreeGrafter"/>
</dbReference>
<feature type="domain" description="Ribosomal RNA small subunit methyltransferase E methyltransferase" evidence="11">
    <location>
        <begin position="78"/>
        <end position="239"/>
    </location>
</feature>
<dbReference type="GO" id="GO:0005737">
    <property type="term" value="C:cytoplasm"/>
    <property type="evidence" value="ECO:0007669"/>
    <property type="project" value="UniProtKB-SubCell"/>
</dbReference>
<dbReference type="Gene3D" id="2.40.240.20">
    <property type="entry name" value="Hypothetical PUA domain-like, domain 1"/>
    <property type="match status" value="1"/>
</dbReference>
<dbReference type="EMBL" id="CAEZVM010000005">
    <property type="protein sequence ID" value="CAB4626031.1"/>
    <property type="molecule type" value="Genomic_DNA"/>
</dbReference>
<dbReference type="SUPFAM" id="SSF75217">
    <property type="entry name" value="alpha/beta knot"/>
    <property type="match status" value="1"/>
</dbReference>
<comment type="similarity">
    <text evidence="2">Belongs to the RNA methyltransferase RsmE family.</text>
</comment>